<dbReference type="EMBL" id="JANKAS010000017">
    <property type="protein sequence ID" value="MCR1900007.1"/>
    <property type="molecule type" value="Genomic_DNA"/>
</dbReference>
<gene>
    <name evidence="7" type="ORF">NSA47_13640</name>
</gene>
<dbReference type="InterPro" id="IPR011608">
    <property type="entry name" value="PRD"/>
</dbReference>
<evidence type="ECO:0000313" key="7">
    <source>
        <dbReference type="EMBL" id="MCR1900007.1"/>
    </source>
</evidence>
<dbReference type="Pfam" id="PF03610">
    <property type="entry name" value="EIIA-man"/>
    <property type="match status" value="1"/>
</dbReference>
<feature type="domain" description="PRD" evidence="6">
    <location>
        <begin position="844"/>
        <end position="942"/>
    </location>
</feature>
<proteinExistence type="predicted"/>
<dbReference type="CDD" id="cd00009">
    <property type="entry name" value="AAA"/>
    <property type="match status" value="1"/>
</dbReference>
<evidence type="ECO:0000259" key="5">
    <source>
        <dbReference type="PROSITE" id="PS51096"/>
    </source>
</evidence>
<dbReference type="InterPro" id="IPR002078">
    <property type="entry name" value="Sigma_54_int"/>
</dbReference>
<accession>A0AAE3HI82</accession>
<dbReference type="RefSeq" id="WP_257532900.1">
    <property type="nucleotide sequence ID" value="NZ_JANKAS010000017.1"/>
</dbReference>
<dbReference type="SUPFAM" id="SSF63520">
    <property type="entry name" value="PTS-regulatory domain, PRD"/>
    <property type="match status" value="2"/>
</dbReference>
<organism evidence="7 8">
    <name type="scientific">Irregularibacter muris</name>
    <dbReference type="NCBI Taxonomy" id="1796619"/>
    <lineage>
        <taxon>Bacteria</taxon>
        <taxon>Bacillati</taxon>
        <taxon>Bacillota</taxon>
        <taxon>Clostridia</taxon>
        <taxon>Eubacteriales</taxon>
        <taxon>Eubacteriaceae</taxon>
        <taxon>Irregularibacter</taxon>
    </lineage>
</organism>
<evidence type="ECO:0000259" key="6">
    <source>
        <dbReference type="PROSITE" id="PS51372"/>
    </source>
</evidence>
<dbReference type="PROSITE" id="PS51096">
    <property type="entry name" value="PTS_EIIA_TYPE_4"/>
    <property type="match status" value="1"/>
</dbReference>
<keyword evidence="8" id="KW-1185">Reference proteome</keyword>
<evidence type="ECO:0000256" key="1">
    <source>
        <dbReference type="ARBA" id="ARBA00022679"/>
    </source>
</evidence>
<dbReference type="Gene3D" id="1.10.1790.10">
    <property type="entry name" value="PRD domain"/>
    <property type="match status" value="2"/>
</dbReference>
<dbReference type="GO" id="GO:0006355">
    <property type="term" value="P:regulation of DNA-templated transcription"/>
    <property type="evidence" value="ECO:0007669"/>
    <property type="project" value="InterPro"/>
</dbReference>
<feature type="domain" description="PRD" evidence="6">
    <location>
        <begin position="478"/>
        <end position="583"/>
    </location>
</feature>
<dbReference type="PANTHER" id="PTHR32071">
    <property type="entry name" value="TRANSCRIPTIONAL REGULATORY PROTEIN"/>
    <property type="match status" value="1"/>
</dbReference>
<evidence type="ECO:0000259" key="4">
    <source>
        <dbReference type="PROSITE" id="PS50045"/>
    </source>
</evidence>
<dbReference type="Gene3D" id="3.40.50.510">
    <property type="entry name" value="Phosphotransferase system, mannose-type IIA component"/>
    <property type="match status" value="1"/>
</dbReference>
<dbReference type="SUPFAM" id="SSF53062">
    <property type="entry name" value="PTS system fructose IIA component-like"/>
    <property type="match status" value="1"/>
</dbReference>
<keyword evidence="1" id="KW-0808">Transferase</keyword>
<dbReference type="PROSITE" id="PS51372">
    <property type="entry name" value="PRD_2"/>
    <property type="match status" value="2"/>
</dbReference>
<dbReference type="InterPro" id="IPR036634">
    <property type="entry name" value="PRD_sf"/>
</dbReference>
<feature type="domain" description="Sigma-54 factor interaction" evidence="4">
    <location>
        <begin position="117"/>
        <end position="351"/>
    </location>
</feature>
<dbReference type="InterPro" id="IPR027417">
    <property type="entry name" value="P-loop_NTPase"/>
</dbReference>
<feature type="domain" description="PTS EIIA type-4" evidence="5">
    <location>
        <begin position="586"/>
        <end position="717"/>
    </location>
</feature>
<dbReference type="GO" id="GO:0009401">
    <property type="term" value="P:phosphoenolpyruvate-dependent sugar phosphotransferase system"/>
    <property type="evidence" value="ECO:0007669"/>
    <property type="project" value="InterPro"/>
</dbReference>
<evidence type="ECO:0000256" key="2">
    <source>
        <dbReference type="ARBA" id="ARBA00022741"/>
    </source>
</evidence>
<dbReference type="GO" id="GO:0005524">
    <property type="term" value="F:ATP binding"/>
    <property type="evidence" value="ECO:0007669"/>
    <property type="project" value="UniProtKB-KW"/>
</dbReference>
<sequence length="942" mass="107134">MTRKEKIYNELKRLCSKISLKDFKNEIPGFDATEVGERINIDRSNSSKELNQLVNEKRAIKILGRPVLFFDSYKLEEILGIKLKDDQFHVDSLEDIISINDKNAKEKLPKYNIFNRFIGSGGSLEVAIKQAKAAILYPPRGLHTLLVGPTGVGKTTFAEMMYNYAVETGQIDRNAKLTIFNCSEYAENPQLILSQLFGHVKGAFTGADNEKEGLIERTNGGILLLDEIHRLAPEGQEMLFLLMDKNIYRRLGETETTRHANILLIGATTEDVNSTLLKTFLRRIPMIIRLPSLSERALIERYQLIKQFFKDQSKSIQAPIMVYKDVIKALLLYNCQGNIGQLKGDIQLVCARGFLDYKTYGKRNVEIDTTLLPDYLYNGLLNQEKRNEIIDLLYPENSEYYEFKPKGNEEFNFTDEYDISEGLYKEICSKYYYYSEKGYSHKRINEKINGHIERYVKKLQKKFNVGKEIPENQELFKIVSPRVYNAVETAITVAEGKLKKKFSKKVRVALAMHVSALMERIAENKIIVNSEINKIALNNPNEFNVARIVKNILEDELDISIPKEEIGFIAMLLYAVDEENIRENKKIGVVVLAHGKHTASSIADVVNSLLDTDHCKAIDMPLDERVETILDRTTELVKQVNQGKGVLLLVDMGSLIAFAEIITKKTNINVRSVEMVSTPIAIEVVRKCLLPEASLEQLVKDIQRITPHIGRLVTKNVKMKASISQSRIIITTCITGKGTAIKLAKLLKSSIPILDEYNIILKPMSMNEATIHNLNDIENILVVVGSTNPNLTNIPYIPIDEVIVGDGLRKISLMIQGEEKNKNMYDLNEPNFVVKMLNETLIFLNPIKVYNVVNHSFEIITKSIAITDYRSTKLSFVIHTCSMIERLIINERLTYNNIEDTIRNNPVLYNAIKSSIGEVEQTFNIEIPDTEIGYIIDLFNTQ</sequence>
<keyword evidence="2" id="KW-0547">Nucleotide-binding</keyword>
<evidence type="ECO:0000313" key="8">
    <source>
        <dbReference type="Proteomes" id="UP001205748"/>
    </source>
</evidence>
<dbReference type="Pfam" id="PF00874">
    <property type="entry name" value="PRD"/>
    <property type="match status" value="2"/>
</dbReference>
<dbReference type="InterPro" id="IPR004701">
    <property type="entry name" value="PTS_EIIA_man-typ"/>
</dbReference>
<evidence type="ECO:0000256" key="3">
    <source>
        <dbReference type="ARBA" id="ARBA00022840"/>
    </source>
</evidence>
<dbReference type="SUPFAM" id="SSF52540">
    <property type="entry name" value="P-loop containing nucleoside triphosphate hydrolases"/>
    <property type="match status" value="1"/>
</dbReference>
<dbReference type="SMART" id="SM00382">
    <property type="entry name" value="AAA"/>
    <property type="match status" value="1"/>
</dbReference>
<dbReference type="GO" id="GO:0016020">
    <property type="term" value="C:membrane"/>
    <property type="evidence" value="ECO:0007669"/>
    <property type="project" value="InterPro"/>
</dbReference>
<dbReference type="Proteomes" id="UP001205748">
    <property type="component" value="Unassembled WGS sequence"/>
</dbReference>
<protein>
    <submittedName>
        <fullName evidence="7">Sigma 54-interacting transcriptional regulator</fullName>
    </submittedName>
</protein>
<reference evidence="7" key="1">
    <citation type="submission" date="2022-07" db="EMBL/GenBank/DDBJ databases">
        <title>Enhanced cultured diversity of the mouse gut microbiota enables custom-made synthetic communities.</title>
        <authorList>
            <person name="Afrizal A."/>
        </authorList>
    </citation>
    <scope>NUCLEOTIDE SEQUENCE</scope>
    <source>
        <strain evidence="7">DSM 28593</strain>
    </source>
</reference>
<dbReference type="PROSITE" id="PS50045">
    <property type="entry name" value="SIGMA54_INTERACT_4"/>
    <property type="match status" value="1"/>
</dbReference>
<dbReference type="GO" id="GO:0016740">
    <property type="term" value="F:transferase activity"/>
    <property type="evidence" value="ECO:0007669"/>
    <property type="project" value="UniProtKB-KW"/>
</dbReference>
<dbReference type="AlphaFoldDB" id="A0AAE3HI82"/>
<dbReference type="InterPro" id="IPR003593">
    <property type="entry name" value="AAA+_ATPase"/>
</dbReference>
<comment type="caution">
    <text evidence="7">The sequence shown here is derived from an EMBL/GenBank/DDBJ whole genome shotgun (WGS) entry which is preliminary data.</text>
</comment>
<dbReference type="Pfam" id="PF00158">
    <property type="entry name" value="Sigma54_activat"/>
    <property type="match status" value="1"/>
</dbReference>
<dbReference type="InterPro" id="IPR036662">
    <property type="entry name" value="PTS_EIIA_man-typ_sf"/>
</dbReference>
<name>A0AAE3HI82_9FIRM</name>
<dbReference type="PANTHER" id="PTHR32071:SF38">
    <property type="entry name" value="PSP OPERON TRANSCRIPTIONAL ACTIVATOR"/>
    <property type="match status" value="1"/>
</dbReference>
<dbReference type="Gene3D" id="3.40.50.300">
    <property type="entry name" value="P-loop containing nucleotide triphosphate hydrolases"/>
    <property type="match status" value="1"/>
</dbReference>
<keyword evidence="3" id="KW-0067">ATP-binding</keyword>